<dbReference type="Pfam" id="PF08486">
    <property type="entry name" value="SpoIID"/>
    <property type="match status" value="1"/>
</dbReference>
<dbReference type="Proteomes" id="UP000448877">
    <property type="component" value="Unassembled WGS sequence"/>
</dbReference>
<dbReference type="GO" id="GO:0030288">
    <property type="term" value="C:outer membrane-bounded periplasmic space"/>
    <property type="evidence" value="ECO:0007669"/>
    <property type="project" value="TreeGrafter"/>
</dbReference>
<dbReference type="GO" id="GO:0030435">
    <property type="term" value="P:sporulation resulting in formation of a cellular spore"/>
    <property type="evidence" value="ECO:0007669"/>
    <property type="project" value="InterPro"/>
</dbReference>
<dbReference type="EMBL" id="VVYV01000033">
    <property type="protein sequence ID" value="KAA5415407.1"/>
    <property type="molecule type" value="Genomic_DNA"/>
</dbReference>
<comment type="caution">
    <text evidence="2">The sequence shown here is derived from an EMBL/GenBank/DDBJ whole genome shotgun (WGS) entry which is preliminary data.</text>
</comment>
<organism evidence="2 3">
    <name type="scientific">Bacteroides cellulosilyticus</name>
    <dbReference type="NCBI Taxonomy" id="246787"/>
    <lineage>
        <taxon>Bacteria</taxon>
        <taxon>Pseudomonadati</taxon>
        <taxon>Bacteroidota</taxon>
        <taxon>Bacteroidia</taxon>
        <taxon>Bacteroidales</taxon>
        <taxon>Bacteroidaceae</taxon>
        <taxon>Bacteroides</taxon>
    </lineage>
</organism>
<dbReference type="STRING" id="246787.BcellWH2_02243"/>
<dbReference type="NCBIfam" id="TIGR02669">
    <property type="entry name" value="SpoIID_LytB"/>
    <property type="match status" value="1"/>
</dbReference>
<name>A0A108TGF8_9BACE</name>
<feature type="domain" description="Sporulation stage II protein D amidase enhancer LytB N-terminal" evidence="1">
    <location>
        <begin position="97"/>
        <end position="214"/>
    </location>
</feature>
<dbReference type="GeneID" id="66306390"/>
<proteinExistence type="predicted"/>
<dbReference type="InterPro" id="IPR013693">
    <property type="entry name" value="SpoIID/LytB_N"/>
</dbReference>
<reference evidence="2 3" key="1">
    <citation type="journal article" date="2019" name="Nat. Med.">
        <title>A library of human gut bacterial isolates paired with longitudinal multiomics data enables mechanistic microbiome research.</title>
        <authorList>
            <person name="Poyet M."/>
            <person name="Groussin M."/>
            <person name="Gibbons S.M."/>
            <person name="Avila-Pacheco J."/>
            <person name="Jiang X."/>
            <person name="Kearney S.M."/>
            <person name="Perrotta A.R."/>
            <person name="Berdy B."/>
            <person name="Zhao S."/>
            <person name="Lieberman T.D."/>
            <person name="Swanson P.K."/>
            <person name="Smith M."/>
            <person name="Roesemann S."/>
            <person name="Alexander J.E."/>
            <person name="Rich S.A."/>
            <person name="Livny J."/>
            <person name="Vlamakis H."/>
            <person name="Clish C."/>
            <person name="Bullock K."/>
            <person name="Deik A."/>
            <person name="Scott J."/>
            <person name="Pierce K.A."/>
            <person name="Xavier R.J."/>
            <person name="Alm E.J."/>
        </authorList>
    </citation>
    <scope>NUCLEOTIDE SEQUENCE [LARGE SCALE GENOMIC DNA]</scope>
    <source>
        <strain evidence="2 3">BIOML-A6</strain>
    </source>
</reference>
<dbReference type="InterPro" id="IPR051922">
    <property type="entry name" value="Bact_Sporulation_Assoc"/>
</dbReference>
<evidence type="ECO:0000313" key="2">
    <source>
        <dbReference type="EMBL" id="KAA5415407.1"/>
    </source>
</evidence>
<accession>A0A108TGF8</accession>
<evidence type="ECO:0000313" key="3">
    <source>
        <dbReference type="Proteomes" id="UP000448877"/>
    </source>
</evidence>
<dbReference type="PANTHER" id="PTHR30032:SF4">
    <property type="entry name" value="AMIDASE ENHANCER"/>
    <property type="match status" value="1"/>
</dbReference>
<dbReference type="eggNOG" id="COG2385">
    <property type="taxonomic scope" value="Bacteria"/>
</dbReference>
<dbReference type="PANTHER" id="PTHR30032">
    <property type="entry name" value="N-ACETYLMURAMOYL-L-ALANINE AMIDASE-RELATED"/>
    <property type="match status" value="1"/>
</dbReference>
<dbReference type="RefSeq" id="WP_060407496.1">
    <property type="nucleotide sequence ID" value="NZ_CABMLT010000002.1"/>
</dbReference>
<sequence>MKEPKVHVGILFEPQIEFILLNPYRINDMEISGKQVVTYNEGRILWNGRLYDELLFEPVNEATDAFELLDVTIGINFHWERKEDQRFLGSLKIIVENKKLTGINVIHVEDYLTSVISSEMSATASLELLEAHAVISRSWLLAQIHKNKEITETQTEYSAFTQTDEELIRWYDREDHTRFDVCADDHCQRYQGITRASTEIVKQAIAATRGQVLTSDGKICDARFSKCCGGAFEEFQYCWEDVKYPYLLKQRDFRIFSSKFNDLSFENTLSGSGLPDLTDEQEAETWIRTSPPAFCNTTDKKVLSQVLNNYDQETTDFYRWKIIYTQEELSALILKRSGIDYGQIIDLVPIARGTSGRLWKLKIIGTKKTLTIGKELEIRRTLSTSHLYSSAFVVDKEGVSPEGIPARFILTGAGWGHGVGLCQIGAAVMGEQGYKYDAILLHYYIGANIEKLYE</sequence>
<evidence type="ECO:0000259" key="1">
    <source>
        <dbReference type="Pfam" id="PF08486"/>
    </source>
</evidence>
<gene>
    <name evidence="2" type="ORF">F2Y81_18110</name>
</gene>
<protein>
    <submittedName>
        <fullName evidence="2">SpoIID/LytB domain-containing protein</fullName>
    </submittedName>
</protein>
<dbReference type="AlphaFoldDB" id="A0A108TGF8"/>
<dbReference type="InterPro" id="IPR013486">
    <property type="entry name" value="SpoIID/LytB"/>
</dbReference>